<accession>A0A0J8DBT0</accession>
<dbReference type="EMBL" id="LFVU01000026">
    <property type="protein sequence ID" value="KMT21748.1"/>
    <property type="molecule type" value="Genomic_DNA"/>
</dbReference>
<dbReference type="SUPFAM" id="SSF46785">
    <property type="entry name" value="Winged helix' DNA-binding domain"/>
    <property type="match status" value="1"/>
</dbReference>
<dbReference type="OrthoDB" id="2404954at2"/>
<dbReference type="Pfam" id="PF13412">
    <property type="entry name" value="HTH_24"/>
    <property type="match status" value="1"/>
</dbReference>
<dbReference type="STRING" id="1121307.CLCY_3c00150"/>
<keyword evidence="2" id="KW-1185">Reference proteome</keyword>
<dbReference type="PATRIC" id="fig|1121307.3.peg.1369"/>
<dbReference type="RefSeq" id="WP_048570412.1">
    <property type="nucleotide sequence ID" value="NZ_LFVU01000026.1"/>
</dbReference>
<organism evidence="1 2">
    <name type="scientific">Clostridium cylindrosporum DSM 605</name>
    <dbReference type="NCBI Taxonomy" id="1121307"/>
    <lineage>
        <taxon>Bacteria</taxon>
        <taxon>Bacillati</taxon>
        <taxon>Bacillota</taxon>
        <taxon>Clostridia</taxon>
        <taxon>Eubacteriales</taxon>
        <taxon>Clostridiaceae</taxon>
        <taxon>Clostridium</taxon>
    </lineage>
</organism>
<evidence type="ECO:0000313" key="1">
    <source>
        <dbReference type="EMBL" id="KMT21748.1"/>
    </source>
</evidence>
<dbReference type="InterPro" id="IPR036388">
    <property type="entry name" value="WH-like_DNA-bd_sf"/>
</dbReference>
<sequence>MNIPIHNIDLIDLISEKHMSLRKLSEDMWNDESSISITNSEWFIISMAYGSQPTIAEVAHSIDISRQATHKCIKTLKSKGIIEIHNVENNNRDKCLRLTRLGEKYYMKNKMLKETIVKNIADKIGRENMIFLKDLLKQDWI</sequence>
<evidence type="ECO:0000313" key="2">
    <source>
        <dbReference type="Proteomes" id="UP000036756"/>
    </source>
</evidence>
<gene>
    <name evidence="1" type="ORF">CLCY_3c00150</name>
</gene>
<dbReference type="Proteomes" id="UP000036756">
    <property type="component" value="Unassembled WGS sequence"/>
</dbReference>
<proteinExistence type="predicted"/>
<reference evidence="1 2" key="1">
    <citation type="submission" date="2015-06" db="EMBL/GenBank/DDBJ databases">
        <title>Draft genome sequence of the purine-degrading Clostridium cylindrosporum HC-1 (DSM 605).</title>
        <authorList>
            <person name="Poehlein A."/>
            <person name="Schiel-Bengelsdorf B."/>
            <person name="Bengelsdorf F."/>
            <person name="Daniel R."/>
            <person name="Duerre P."/>
        </authorList>
    </citation>
    <scope>NUCLEOTIDE SEQUENCE [LARGE SCALE GENOMIC DNA]</scope>
    <source>
        <strain evidence="1 2">DSM 605</strain>
    </source>
</reference>
<comment type="caution">
    <text evidence="1">The sequence shown here is derived from an EMBL/GenBank/DDBJ whole genome shotgun (WGS) entry which is preliminary data.</text>
</comment>
<dbReference type="AlphaFoldDB" id="A0A0J8DBT0"/>
<protein>
    <submittedName>
        <fullName evidence="1">Putative transcriptional regulator, MarR family</fullName>
    </submittedName>
</protein>
<dbReference type="Gene3D" id="1.10.10.10">
    <property type="entry name" value="Winged helix-like DNA-binding domain superfamily/Winged helix DNA-binding domain"/>
    <property type="match status" value="1"/>
</dbReference>
<name>A0A0J8DBT0_CLOCY</name>
<dbReference type="InterPro" id="IPR036390">
    <property type="entry name" value="WH_DNA-bd_sf"/>
</dbReference>